<keyword evidence="1" id="KW-1133">Transmembrane helix</keyword>
<feature type="transmembrane region" description="Helical" evidence="1">
    <location>
        <begin position="6"/>
        <end position="27"/>
    </location>
</feature>
<dbReference type="Proteomes" id="UP000297445">
    <property type="component" value="Unassembled WGS sequence"/>
</dbReference>
<keyword evidence="1" id="KW-0472">Membrane</keyword>
<protein>
    <submittedName>
        <fullName evidence="2">Uncharacterized protein</fullName>
    </submittedName>
</protein>
<sequence length="162" mass="18576">MISFVDMVTIASGGVTICGLPITYFIAKRNALIAEKQHVENFIDSMSKKDVLRVNIDDEVLAAVIKSLENIIQETDTLSTQTSDNSIKDIAYNLRLMINTEVRKMYDLDEKLVKDRYEIYKSLQKVRLNCAKILAFLCASFEIEIKDPDFKNFVLNYAIRPR</sequence>
<gene>
    <name evidence="2" type="ORF">E2R16_10090</name>
</gene>
<keyword evidence="1" id="KW-0812">Transmembrane</keyword>
<dbReference type="EMBL" id="SNSA01000004">
    <property type="protein sequence ID" value="TEU27685.1"/>
    <property type="molecule type" value="Genomic_DNA"/>
</dbReference>
<dbReference type="AlphaFoldDB" id="A0A5E9PHG0"/>
<evidence type="ECO:0000313" key="2">
    <source>
        <dbReference type="EMBL" id="TEU27685.1"/>
    </source>
</evidence>
<evidence type="ECO:0000313" key="3">
    <source>
        <dbReference type="Proteomes" id="UP000297445"/>
    </source>
</evidence>
<name>A0A5E9PHG0_9GAMM</name>
<comment type="caution">
    <text evidence="2">The sequence shown here is derived from an EMBL/GenBank/DDBJ whole genome shotgun (WGS) entry which is preliminary data.</text>
</comment>
<organism evidence="2 3">
    <name type="scientific">Acinetobacter seifertii</name>
    <dbReference type="NCBI Taxonomy" id="1530123"/>
    <lineage>
        <taxon>Bacteria</taxon>
        <taxon>Pseudomonadati</taxon>
        <taxon>Pseudomonadota</taxon>
        <taxon>Gammaproteobacteria</taxon>
        <taxon>Moraxellales</taxon>
        <taxon>Moraxellaceae</taxon>
        <taxon>Acinetobacter</taxon>
        <taxon>Acinetobacter calcoaceticus/baumannii complex</taxon>
    </lineage>
</organism>
<evidence type="ECO:0000256" key="1">
    <source>
        <dbReference type="SAM" id="Phobius"/>
    </source>
</evidence>
<reference evidence="2 3" key="1">
    <citation type="submission" date="2019-03" db="EMBL/GenBank/DDBJ databases">
        <title>Draft genome sequence of an environmental Acinetobacter seifertii from Brazil.</title>
        <authorList>
            <person name="Furlan J.P.R."/>
            <person name="Stehling E.G."/>
        </authorList>
    </citation>
    <scope>NUCLEOTIDE SEQUENCE [LARGE SCALE GENOMIC DNA]</scope>
    <source>
        <strain evidence="2 3">SAb133</strain>
    </source>
</reference>
<proteinExistence type="predicted"/>
<accession>A0A5E9PHG0</accession>
<dbReference type="RefSeq" id="WP_134262629.1">
    <property type="nucleotide sequence ID" value="NZ_SNSA01000004.1"/>
</dbReference>